<accession>A0ACB8QF83</accession>
<gene>
    <name evidence="1" type="ORF">K488DRAFT_72567</name>
</gene>
<organism evidence="1 2">
    <name type="scientific">Vararia minispora EC-137</name>
    <dbReference type="NCBI Taxonomy" id="1314806"/>
    <lineage>
        <taxon>Eukaryota</taxon>
        <taxon>Fungi</taxon>
        <taxon>Dikarya</taxon>
        <taxon>Basidiomycota</taxon>
        <taxon>Agaricomycotina</taxon>
        <taxon>Agaricomycetes</taxon>
        <taxon>Russulales</taxon>
        <taxon>Lachnocladiaceae</taxon>
        <taxon>Vararia</taxon>
    </lineage>
</organism>
<dbReference type="EMBL" id="MU273647">
    <property type="protein sequence ID" value="KAI0029961.1"/>
    <property type="molecule type" value="Genomic_DNA"/>
</dbReference>
<dbReference type="Proteomes" id="UP000814128">
    <property type="component" value="Unassembled WGS sequence"/>
</dbReference>
<protein>
    <submittedName>
        <fullName evidence="1">Uncharacterized protein</fullName>
    </submittedName>
</protein>
<keyword evidence="2" id="KW-1185">Reference proteome</keyword>
<reference evidence="1" key="2">
    <citation type="journal article" date="2022" name="New Phytol.">
        <title>Evolutionary transition to the ectomycorrhizal habit in the genomes of a hyperdiverse lineage of mushroom-forming fungi.</title>
        <authorList>
            <person name="Looney B."/>
            <person name="Miyauchi S."/>
            <person name="Morin E."/>
            <person name="Drula E."/>
            <person name="Courty P.E."/>
            <person name="Kohler A."/>
            <person name="Kuo A."/>
            <person name="LaButti K."/>
            <person name="Pangilinan J."/>
            <person name="Lipzen A."/>
            <person name="Riley R."/>
            <person name="Andreopoulos W."/>
            <person name="He G."/>
            <person name="Johnson J."/>
            <person name="Nolan M."/>
            <person name="Tritt A."/>
            <person name="Barry K.W."/>
            <person name="Grigoriev I.V."/>
            <person name="Nagy L.G."/>
            <person name="Hibbett D."/>
            <person name="Henrissat B."/>
            <person name="Matheny P.B."/>
            <person name="Labbe J."/>
            <person name="Martin F.M."/>
        </authorList>
    </citation>
    <scope>NUCLEOTIDE SEQUENCE</scope>
    <source>
        <strain evidence="1">EC-137</strain>
    </source>
</reference>
<comment type="caution">
    <text evidence="1">The sequence shown here is derived from an EMBL/GenBank/DDBJ whole genome shotgun (WGS) entry which is preliminary data.</text>
</comment>
<reference evidence="1" key="1">
    <citation type="submission" date="2021-02" db="EMBL/GenBank/DDBJ databases">
        <authorList>
            <consortium name="DOE Joint Genome Institute"/>
            <person name="Ahrendt S."/>
            <person name="Looney B.P."/>
            <person name="Miyauchi S."/>
            <person name="Morin E."/>
            <person name="Drula E."/>
            <person name="Courty P.E."/>
            <person name="Chicoki N."/>
            <person name="Fauchery L."/>
            <person name="Kohler A."/>
            <person name="Kuo A."/>
            <person name="Labutti K."/>
            <person name="Pangilinan J."/>
            <person name="Lipzen A."/>
            <person name="Riley R."/>
            <person name="Andreopoulos W."/>
            <person name="He G."/>
            <person name="Johnson J."/>
            <person name="Barry K.W."/>
            <person name="Grigoriev I.V."/>
            <person name="Nagy L."/>
            <person name="Hibbett D."/>
            <person name="Henrissat B."/>
            <person name="Matheny P.B."/>
            <person name="Labbe J."/>
            <person name="Martin F."/>
        </authorList>
    </citation>
    <scope>NUCLEOTIDE SEQUENCE</scope>
    <source>
        <strain evidence="1">EC-137</strain>
    </source>
</reference>
<evidence type="ECO:0000313" key="1">
    <source>
        <dbReference type="EMBL" id="KAI0029961.1"/>
    </source>
</evidence>
<evidence type="ECO:0000313" key="2">
    <source>
        <dbReference type="Proteomes" id="UP000814128"/>
    </source>
</evidence>
<proteinExistence type="predicted"/>
<sequence length="537" mass="59979">MTEPQPELRRTVMEAREGSGPRKPKPMLSGEPWIHYGAFNRYQKRRSLFARLFARCQQLVHKIELAAAGMRDGPPSPALCLLPHASNASKHSAPAGMVLNLPPPSNTSYQIGALEAFAVLCQTSAISMISLLITKSNLEYTFLGTLVISASGPTQLFKCITYTCLAPRKPSQDLLVFLEMFGVDGDEVISAAVHLRKLSEPKTPHRSCRVPGLPTVSLYLNNFAPLRANFKSQMTHLLVGRMLILNFFQRMDWKKDDRRDFFFSPRSFFIAHGSIGDKPRGHLALYRFNDVGYPGATGVPLEPVSILEFPPAKSGTGSLVRIHAHAGAWIARVPAGLPFAFDNDHRFGYTGNLKRDIQKTVLVAIRGCVLQDVMEKVGRQAHTGNGVPWNLWILSYTQLGFLMPISTPVFVYTQFMGNALLYPTHTQCQVLAPTDSARTSPAISNNGTNSLAIVDDLYEIERETIEMPLHFYSLPLELREAETTDRTSQVDVLDVLFDEAQILKLQCRRKNFSEKIFLIDVFSVADEVMDEILVRCR</sequence>
<name>A0ACB8QF83_9AGAM</name>